<dbReference type="EMBL" id="AKHW03003532">
    <property type="protein sequence ID" value="KYO34352.1"/>
    <property type="molecule type" value="Genomic_DNA"/>
</dbReference>
<name>A0A151NC23_ALLMI</name>
<accession>A0A151NC23</accession>
<sequence>MQGEGQGGNSAPCSSPGSGKETHINTSRSFQDPPCPDPVSWGKPNSSSFLNSYGAAQPSPPGSSKKAHRSTEAEEISR</sequence>
<organism evidence="2 3">
    <name type="scientific">Alligator mississippiensis</name>
    <name type="common">American alligator</name>
    <dbReference type="NCBI Taxonomy" id="8496"/>
    <lineage>
        <taxon>Eukaryota</taxon>
        <taxon>Metazoa</taxon>
        <taxon>Chordata</taxon>
        <taxon>Craniata</taxon>
        <taxon>Vertebrata</taxon>
        <taxon>Euteleostomi</taxon>
        <taxon>Archelosauria</taxon>
        <taxon>Archosauria</taxon>
        <taxon>Crocodylia</taxon>
        <taxon>Alligatoridae</taxon>
        <taxon>Alligatorinae</taxon>
        <taxon>Alligator</taxon>
    </lineage>
</organism>
<evidence type="ECO:0000256" key="1">
    <source>
        <dbReference type="SAM" id="MobiDB-lite"/>
    </source>
</evidence>
<feature type="compositionally biased region" description="Basic and acidic residues" evidence="1">
    <location>
        <begin position="69"/>
        <end position="78"/>
    </location>
</feature>
<proteinExistence type="predicted"/>
<dbReference type="Proteomes" id="UP000050525">
    <property type="component" value="Unassembled WGS sequence"/>
</dbReference>
<keyword evidence="3" id="KW-1185">Reference proteome</keyword>
<feature type="region of interest" description="Disordered" evidence="1">
    <location>
        <begin position="1"/>
        <end position="78"/>
    </location>
</feature>
<evidence type="ECO:0000313" key="3">
    <source>
        <dbReference type="Proteomes" id="UP000050525"/>
    </source>
</evidence>
<dbReference type="AlphaFoldDB" id="A0A151NC23"/>
<reference evidence="2 3" key="1">
    <citation type="journal article" date="2012" name="Genome Biol.">
        <title>Sequencing three crocodilian genomes to illuminate the evolution of archosaurs and amniotes.</title>
        <authorList>
            <person name="St John J.A."/>
            <person name="Braun E.L."/>
            <person name="Isberg S.R."/>
            <person name="Miles L.G."/>
            <person name="Chong A.Y."/>
            <person name="Gongora J."/>
            <person name="Dalzell P."/>
            <person name="Moran C."/>
            <person name="Bed'hom B."/>
            <person name="Abzhanov A."/>
            <person name="Burgess S.C."/>
            <person name="Cooksey A.M."/>
            <person name="Castoe T.A."/>
            <person name="Crawford N.G."/>
            <person name="Densmore L.D."/>
            <person name="Drew J.C."/>
            <person name="Edwards S.V."/>
            <person name="Faircloth B.C."/>
            <person name="Fujita M.K."/>
            <person name="Greenwold M.J."/>
            <person name="Hoffmann F.G."/>
            <person name="Howard J.M."/>
            <person name="Iguchi T."/>
            <person name="Janes D.E."/>
            <person name="Khan S.Y."/>
            <person name="Kohno S."/>
            <person name="de Koning A.J."/>
            <person name="Lance S.L."/>
            <person name="McCarthy F.M."/>
            <person name="McCormack J.E."/>
            <person name="Merchant M.E."/>
            <person name="Peterson D.G."/>
            <person name="Pollock D.D."/>
            <person name="Pourmand N."/>
            <person name="Raney B.J."/>
            <person name="Roessler K.A."/>
            <person name="Sanford J.R."/>
            <person name="Sawyer R.H."/>
            <person name="Schmidt C.J."/>
            <person name="Triplett E.W."/>
            <person name="Tuberville T.D."/>
            <person name="Venegas-Anaya M."/>
            <person name="Howard J.T."/>
            <person name="Jarvis E.D."/>
            <person name="Guillette L.J.Jr."/>
            <person name="Glenn T.C."/>
            <person name="Green R.E."/>
            <person name="Ray D.A."/>
        </authorList>
    </citation>
    <scope>NUCLEOTIDE SEQUENCE [LARGE SCALE GENOMIC DNA]</scope>
    <source>
        <strain evidence="2">KSC_2009_1</strain>
    </source>
</reference>
<comment type="caution">
    <text evidence="2">The sequence shown here is derived from an EMBL/GenBank/DDBJ whole genome shotgun (WGS) entry which is preliminary data.</text>
</comment>
<gene>
    <name evidence="2" type="ORF">Y1Q_0007625</name>
</gene>
<protein>
    <submittedName>
        <fullName evidence="2">Uncharacterized protein</fullName>
    </submittedName>
</protein>
<evidence type="ECO:0000313" key="2">
    <source>
        <dbReference type="EMBL" id="KYO34352.1"/>
    </source>
</evidence>